<dbReference type="AlphaFoldDB" id="A0A5N1I6C7"/>
<organism evidence="1 3">
    <name type="scientific">Lactobacillus jensenii</name>
    <dbReference type="NCBI Taxonomy" id="109790"/>
    <lineage>
        <taxon>Bacteria</taxon>
        <taxon>Bacillati</taxon>
        <taxon>Bacillota</taxon>
        <taxon>Bacilli</taxon>
        <taxon>Lactobacillales</taxon>
        <taxon>Lactobacillaceae</taxon>
        <taxon>Lactobacillus</taxon>
    </lineage>
</organism>
<evidence type="ECO:0000313" key="2">
    <source>
        <dbReference type="EMBL" id="MEL0566009.1"/>
    </source>
</evidence>
<name>A0A5N1I6C7_LACJE</name>
<reference evidence="1 3" key="1">
    <citation type="submission" date="2019-09" db="EMBL/GenBank/DDBJ databases">
        <title>Draft genome sequence assemblies of isolates from the urinary tract.</title>
        <authorList>
            <person name="Mores C.R."/>
            <person name="Putonti C."/>
            <person name="Wolfe A.J."/>
        </authorList>
    </citation>
    <scope>NUCLEOTIDE SEQUENCE [LARGE SCALE GENOMIC DNA]</scope>
    <source>
        <strain evidence="1 3">UMB246</strain>
    </source>
</reference>
<dbReference type="OrthoDB" id="2283801at2"/>
<evidence type="ECO:0000313" key="1">
    <source>
        <dbReference type="EMBL" id="KAA9321213.1"/>
    </source>
</evidence>
<reference evidence="2 4" key="2">
    <citation type="submission" date="2024-04" db="EMBL/GenBank/DDBJ databases">
        <title>Three lactobacilli isolated from voided urine samples from females with type 2 diabetes.</title>
        <authorList>
            <person name="Kula A."/>
            <person name="Stegman N."/>
            <person name="Putonti C."/>
        </authorList>
    </citation>
    <scope>NUCLEOTIDE SEQUENCE [LARGE SCALE GENOMIC DNA]</scope>
    <source>
        <strain evidence="2 4">1855</strain>
    </source>
</reference>
<proteinExistence type="predicted"/>
<dbReference type="RefSeq" id="WP_006584675.1">
    <property type="nucleotide sequence ID" value="NZ_CATOVC010000001.1"/>
</dbReference>
<gene>
    <name evidence="2" type="ORF">AAC431_08835</name>
    <name evidence="1" type="ORF">F6H94_06780</name>
</gene>
<dbReference type="GeneID" id="31743083"/>
<sequence>MATKRQANLPTATEFQVWDKEKIRKYIPNHQALKEYITIDSTYKIKPSMIVLFDFSSEPIIGKYKSVIFDTEAGIILTTKNSRQLFNSLSQSSTLGLKYQNKLRQQLGLKRKHVFSLGNYAYFSLNGFSQLNTSWLALHQLSDFIQLAETEAQASTIKLNSTQYLFKFTSCAPHIQKRLHESITLNQELKETAINFQNELGLNQTLNDSLLTEEERLFKLQLATKPTLASLIKQVHNDDFEQYSFFMKSQTGTIWTKNDHQTCLSFTRRNNLMF</sequence>
<dbReference type="Proteomes" id="UP001385848">
    <property type="component" value="Unassembled WGS sequence"/>
</dbReference>
<comment type="caution">
    <text evidence="1">The sequence shown here is derived from an EMBL/GenBank/DDBJ whole genome shotgun (WGS) entry which is preliminary data.</text>
</comment>
<keyword evidence="4" id="KW-1185">Reference proteome</keyword>
<accession>A0A5N1I6C7</accession>
<evidence type="ECO:0000313" key="4">
    <source>
        <dbReference type="Proteomes" id="UP001385848"/>
    </source>
</evidence>
<protein>
    <submittedName>
        <fullName evidence="1">Uncharacterized protein</fullName>
    </submittedName>
</protein>
<evidence type="ECO:0000313" key="3">
    <source>
        <dbReference type="Proteomes" id="UP000327236"/>
    </source>
</evidence>
<dbReference type="Proteomes" id="UP000327236">
    <property type="component" value="Unassembled WGS sequence"/>
</dbReference>
<dbReference type="KEGG" id="lje:BUE77_05075"/>
<dbReference type="EMBL" id="VYWW01000032">
    <property type="protein sequence ID" value="KAA9321213.1"/>
    <property type="molecule type" value="Genomic_DNA"/>
</dbReference>
<dbReference type="EMBL" id="JBBVUL010000025">
    <property type="protein sequence ID" value="MEL0566009.1"/>
    <property type="molecule type" value="Genomic_DNA"/>
</dbReference>